<gene>
    <name evidence="2" type="ORF">KYE46_15890</name>
</gene>
<dbReference type="KEGG" id="gce:KYE46_15890"/>
<accession>A0A8F6TUU8</accession>
<evidence type="ECO:0000259" key="1">
    <source>
        <dbReference type="Pfam" id="PF13302"/>
    </source>
</evidence>
<dbReference type="AlphaFoldDB" id="A0A8F6TUU8"/>
<protein>
    <submittedName>
        <fullName evidence="2">GNAT family N-acetyltransferase</fullName>
    </submittedName>
</protein>
<dbReference type="Proteomes" id="UP000825009">
    <property type="component" value="Chromosome"/>
</dbReference>
<reference evidence="2 3" key="1">
    <citation type="submission" date="2021-07" db="EMBL/GenBank/DDBJ databases">
        <title>A novel Jannaschia species isolated from marine dinoflagellate Ceratoperidinium margalefii.</title>
        <authorList>
            <person name="Jiang Y."/>
            <person name="Li Z."/>
        </authorList>
    </citation>
    <scope>NUCLEOTIDE SEQUENCE [LARGE SCALE GENOMIC DNA]</scope>
    <source>
        <strain evidence="2 3">J12C1-MA-4</strain>
    </source>
</reference>
<feature type="domain" description="N-acetyltransferase" evidence="1">
    <location>
        <begin position="12"/>
        <end position="145"/>
    </location>
</feature>
<sequence length="171" mass="18345">MIAPVLTHGPVRLLPFARRHLSERYVGWLNSAQLMRFSEQRHRRHDIASCRAYVAGFTNSPNLLWAVEDFSSEAHVGNVAATIDPANGLADIGILIGGGGRRGYGSAAWRAVLGYLAGRGDIRKITGGCVAGNSAMIAIMEGAGMIPDGRRKAHFLVGGEPMDVVHYAHPC</sequence>
<dbReference type="RefSeq" id="WP_219001973.1">
    <property type="nucleotide sequence ID" value="NZ_CP079194.1"/>
</dbReference>
<dbReference type="InterPro" id="IPR000182">
    <property type="entry name" value="GNAT_dom"/>
</dbReference>
<dbReference type="EMBL" id="CP079194">
    <property type="protein sequence ID" value="QXT39387.1"/>
    <property type="molecule type" value="Genomic_DNA"/>
</dbReference>
<dbReference type="GO" id="GO:0016747">
    <property type="term" value="F:acyltransferase activity, transferring groups other than amino-acyl groups"/>
    <property type="evidence" value="ECO:0007669"/>
    <property type="project" value="InterPro"/>
</dbReference>
<proteinExistence type="predicted"/>
<name>A0A8F6TUU8_9RHOB</name>
<evidence type="ECO:0000313" key="3">
    <source>
        <dbReference type="Proteomes" id="UP000825009"/>
    </source>
</evidence>
<keyword evidence="3" id="KW-1185">Reference proteome</keyword>
<dbReference type="Pfam" id="PF13302">
    <property type="entry name" value="Acetyltransf_3"/>
    <property type="match status" value="1"/>
</dbReference>
<organism evidence="2 3">
    <name type="scientific">Gymnodinialimonas ceratoperidinii</name>
    <dbReference type="NCBI Taxonomy" id="2856823"/>
    <lineage>
        <taxon>Bacteria</taxon>
        <taxon>Pseudomonadati</taxon>
        <taxon>Pseudomonadota</taxon>
        <taxon>Alphaproteobacteria</taxon>
        <taxon>Rhodobacterales</taxon>
        <taxon>Paracoccaceae</taxon>
        <taxon>Gymnodinialimonas</taxon>
    </lineage>
</organism>
<evidence type="ECO:0000313" key="2">
    <source>
        <dbReference type="EMBL" id="QXT39387.1"/>
    </source>
</evidence>